<name>A0A158Q3T2_DRAME</name>
<organism evidence="11 13">
    <name type="scientific">Dracunculus medinensis</name>
    <name type="common">Guinea worm</name>
    <dbReference type="NCBI Taxonomy" id="318479"/>
    <lineage>
        <taxon>Eukaryota</taxon>
        <taxon>Metazoa</taxon>
        <taxon>Ecdysozoa</taxon>
        <taxon>Nematoda</taxon>
        <taxon>Chromadorea</taxon>
        <taxon>Rhabditida</taxon>
        <taxon>Spirurina</taxon>
        <taxon>Dracunculoidea</taxon>
        <taxon>Dracunculidae</taxon>
        <taxon>Dracunculus</taxon>
    </lineage>
</organism>
<dbReference type="Proteomes" id="UP000038040">
    <property type="component" value="Unplaced"/>
</dbReference>
<keyword evidence="7" id="KW-0539">Nucleus</keyword>
<evidence type="ECO:0000259" key="9">
    <source>
        <dbReference type="PROSITE" id="PS50157"/>
    </source>
</evidence>
<gene>
    <name evidence="10" type="ORF">DME_LOCUS7280</name>
</gene>
<evidence type="ECO:0000313" key="11">
    <source>
        <dbReference type="Proteomes" id="UP000038040"/>
    </source>
</evidence>
<keyword evidence="6" id="KW-0862">Zinc</keyword>
<dbReference type="GO" id="GO:0009913">
    <property type="term" value="P:epidermal cell differentiation"/>
    <property type="evidence" value="ECO:0007669"/>
    <property type="project" value="TreeGrafter"/>
</dbReference>
<dbReference type="GO" id="GO:0000981">
    <property type="term" value="F:DNA-binding transcription factor activity, RNA polymerase II-specific"/>
    <property type="evidence" value="ECO:0007669"/>
    <property type="project" value="TreeGrafter"/>
</dbReference>
<dbReference type="Proteomes" id="UP000274756">
    <property type="component" value="Unassembled WGS sequence"/>
</dbReference>
<dbReference type="FunFam" id="3.30.160.60:FF:000452">
    <property type="entry name" value="Transcription factor Ovo-like 2"/>
    <property type="match status" value="1"/>
</dbReference>
<evidence type="ECO:0000256" key="2">
    <source>
        <dbReference type="ARBA" id="ARBA00006991"/>
    </source>
</evidence>
<dbReference type="GO" id="GO:0010837">
    <property type="term" value="P:regulation of keratinocyte proliferation"/>
    <property type="evidence" value="ECO:0007669"/>
    <property type="project" value="UniProtKB-ARBA"/>
</dbReference>
<dbReference type="InterPro" id="IPR013087">
    <property type="entry name" value="Znf_C2H2_type"/>
</dbReference>
<dbReference type="GO" id="GO:0009968">
    <property type="term" value="P:negative regulation of signal transduction"/>
    <property type="evidence" value="ECO:0007669"/>
    <property type="project" value="UniProtKB-ARBA"/>
</dbReference>
<dbReference type="PANTHER" id="PTHR10032">
    <property type="entry name" value="ZINC FINGER PROTEIN WITH KRAB AND SCAN DOMAINS"/>
    <property type="match status" value="1"/>
</dbReference>
<dbReference type="AlphaFoldDB" id="A0A158Q3T2"/>
<dbReference type="GO" id="GO:0000978">
    <property type="term" value="F:RNA polymerase II cis-regulatory region sequence-specific DNA binding"/>
    <property type="evidence" value="ECO:0007669"/>
    <property type="project" value="TreeGrafter"/>
</dbReference>
<evidence type="ECO:0000256" key="3">
    <source>
        <dbReference type="ARBA" id="ARBA00022723"/>
    </source>
</evidence>
<evidence type="ECO:0000256" key="7">
    <source>
        <dbReference type="ARBA" id="ARBA00023242"/>
    </source>
</evidence>
<evidence type="ECO:0000256" key="4">
    <source>
        <dbReference type="ARBA" id="ARBA00022737"/>
    </source>
</evidence>
<comment type="similarity">
    <text evidence="2">Belongs to the krueppel C2H2-type zinc-finger protein family.</text>
</comment>
<evidence type="ECO:0000313" key="12">
    <source>
        <dbReference type="Proteomes" id="UP000274756"/>
    </source>
</evidence>
<keyword evidence="3" id="KW-0479">Metal-binding</keyword>
<keyword evidence="4" id="KW-0677">Repeat</keyword>
<dbReference type="GO" id="GO:0051241">
    <property type="term" value="P:negative regulation of multicellular organismal process"/>
    <property type="evidence" value="ECO:0007669"/>
    <property type="project" value="UniProtKB-ARBA"/>
</dbReference>
<keyword evidence="5 8" id="KW-0863">Zinc-finger</keyword>
<dbReference type="GO" id="GO:0045892">
    <property type="term" value="P:negative regulation of DNA-templated transcription"/>
    <property type="evidence" value="ECO:0007669"/>
    <property type="project" value="UniProtKB-ARBA"/>
</dbReference>
<evidence type="ECO:0000256" key="8">
    <source>
        <dbReference type="PROSITE-ProRule" id="PRU00042"/>
    </source>
</evidence>
<dbReference type="Pfam" id="PF00096">
    <property type="entry name" value="zf-C2H2"/>
    <property type="match status" value="2"/>
</dbReference>
<reference evidence="10 12" key="2">
    <citation type="submission" date="2018-11" db="EMBL/GenBank/DDBJ databases">
        <authorList>
            <consortium name="Pathogen Informatics"/>
        </authorList>
    </citation>
    <scope>NUCLEOTIDE SEQUENCE [LARGE SCALE GENOMIC DNA]</scope>
</reference>
<comment type="subcellular location">
    <subcellularLocation>
        <location evidence="1">Nucleus</location>
    </subcellularLocation>
</comment>
<dbReference type="PROSITE" id="PS50157">
    <property type="entry name" value="ZINC_FINGER_C2H2_2"/>
    <property type="match status" value="3"/>
</dbReference>
<evidence type="ECO:0000313" key="13">
    <source>
        <dbReference type="WBParaSite" id="DME_0000312101-mRNA-1"/>
    </source>
</evidence>
<feature type="domain" description="C2H2-type" evidence="9">
    <location>
        <begin position="204"/>
        <end position="232"/>
    </location>
</feature>
<dbReference type="PANTHER" id="PTHR10032:SF271">
    <property type="entry name" value="RH12261P-RELATED"/>
    <property type="match status" value="1"/>
</dbReference>
<dbReference type="InterPro" id="IPR036236">
    <property type="entry name" value="Znf_C2H2_sf"/>
</dbReference>
<protein>
    <submittedName>
        <fullName evidence="13">Protein ovo</fullName>
    </submittedName>
</protein>
<dbReference type="FunFam" id="3.30.160.60:FF:001250">
    <property type="entry name" value="putative transcription factor ovo-like protein 3"/>
    <property type="match status" value="1"/>
</dbReference>
<dbReference type="PROSITE" id="PS00028">
    <property type="entry name" value="ZINC_FINGER_C2H2_1"/>
    <property type="match status" value="3"/>
</dbReference>
<dbReference type="OrthoDB" id="6508643at2759"/>
<accession>A0A158Q3T2</accession>
<evidence type="ECO:0000256" key="5">
    <source>
        <dbReference type="ARBA" id="ARBA00022771"/>
    </source>
</evidence>
<dbReference type="InterPro" id="IPR027756">
    <property type="entry name" value="Ovo-like"/>
</dbReference>
<dbReference type="GO" id="GO:0045596">
    <property type="term" value="P:negative regulation of cell differentiation"/>
    <property type="evidence" value="ECO:0007669"/>
    <property type="project" value="UniProtKB-ARBA"/>
</dbReference>
<dbReference type="SUPFAM" id="SSF57667">
    <property type="entry name" value="beta-beta-alpha zinc fingers"/>
    <property type="match status" value="2"/>
</dbReference>
<evidence type="ECO:0000256" key="6">
    <source>
        <dbReference type="ARBA" id="ARBA00022833"/>
    </source>
</evidence>
<keyword evidence="12" id="KW-1185">Reference proteome</keyword>
<evidence type="ECO:0000313" key="10">
    <source>
        <dbReference type="EMBL" id="VDN57307.1"/>
    </source>
</evidence>
<sequence length="300" mass="33819">MSLPFWLAPQLPFTLFYPTMPPYLLAPNFSPLLPIIKQHPIITSDLSSPYETNNKDKSSKRFLVESILPSLAEKHESPPQTHPVQTIASPIKIMPRVTQATPNPTPQTLPPSNVEWVNGGYGVKNPMLQSARLDIDSTPAPTSEPGLLTCRICGKKFALQRLLNRHAKCHSEVKRYLCTFCGKGFNDTFDLKRHTRTHTGVRPYKCDQCEKSFTQRCSLESHLKKVHGTQHHYGYKERRSKVFVCEDCGFTASIFDEYVSHLSLNHPFSPQLVKLNSTNVTSKYRNETLSSSSSASNDNS</sequence>
<dbReference type="STRING" id="318479.A0A158Q3T2"/>
<dbReference type="SMART" id="SM00355">
    <property type="entry name" value="ZnF_C2H2"/>
    <property type="match status" value="4"/>
</dbReference>
<dbReference type="GO" id="GO:0005634">
    <property type="term" value="C:nucleus"/>
    <property type="evidence" value="ECO:0007669"/>
    <property type="project" value="UniProtKB-SubCell"/>
</dbReference>
<dbReference type="WBParaSite" id="DME_0000312101-mRNA-1">
    <property type="protein sequence ID" value="DME_0000312101-mRNA-1"/>
    <property type="gene ID" value="DME_0000312101"/>
</dbReference>
<dbReference type="EMBL" id="UYYG01001159">
    <property type="protein sequence ID" value="VDN57307.1"/>
    <property type="molecule type" value="Genomic_DNA"/>
</dbReference>
<evidence type="ECO:0000256" key="1">
    <source>
        <dbReference type="ARBA" id="ARBA00004123"/>
    </source>
</evidence>
<dbReference type="Gene3D" id="3.30.160.60">
    <property type="entry name" value="Classic Zinc Finger"/>
    <property type="match status" value="2"/>
</dbReference>
<feature type="domain" description="C2H2-type" evidence="9">
    <location>
        <begin position="176"/>
        <end position="203"/>
    </location>
</feature>
<reference evidence="13" key="1">
    <citation type="submission" date="2016-04" db="UniProtKB">
        <authorList>
            <consortium name="WormBaseParasite"/>
        </authorList>
    </citation>
    <scope>IDENTIFICATION</scope>
</reference>
<feature type="domain" description="C2H2-type" evidence="9">
    <location>
        <begin position="148"/>
        <end position="175"/>
    </location>
</feature>
<dbReference type="GO" id="GO:0008270">
    <property type="term" value="F:zinc ion binding"/>
    <property type="evidence" value="ECO:0007669"/>
    <property type="project" value="UniProtKB-KW"/>
</dbReference>
<proteinExistence type="inferred from homology"/>